<proteinExistence type="predicted"/>
<accession>R9LJC2</accession>
<name>R9LJC2_9BACL</name>
<sequence>MELLEWLILAVSPLVLFFKVSFTRGQFYSHAAVPTFSEIKSGNQPTAHACRYIGSPNVYYSNQR</sequence>
<dbReference type="EMBL" id="ASSZ01000022">
    <property type="protein sequence ID" value="EOS55837.1"/>
    <property type="molecule type" value="Genomic_DNA"/>
</dbReference>
<organism evidence="1 2">
    <name type="scientific">Paenibacillus barengoltzii G22</name>
    <dbReference type="NCBI Taxonomy" id="1235795"/>
    <lineage>
        <taxon>Bacteria</taxon>
        <taxon>Bacillati</taxon>
        <taxon>Bacillota</taxon>
        <taxon>Bacilli</taxon>
        <taxon>Bacillales</taxon>
        <taxon>Paenibacillaceae</taxon>
        <taxon>Paenibacillus</taxon>
    </lineage>
</organism>
<gene>
    <name evidence="1" type="ORF">C812_02417</name>
</gene>
<dbReference type="AlphaFoldDB" id="R9LJC2"/>
<dbReference type="STRING" id="1235795.C812_02417"/>
<reference evidence="1 2" key="1">
    <citation type="submission" date="2013-04" db="EMBL/GenBank/DDBJ databases">
        <title>The Genome Sequence of Paenibacillus barengoltzii G22.</title>
        <authorList>
            <consortium name="The Broad Institute Genomics Platform"/>
            <consortium name="The Broad Institute Genome Sequencing Center for Infectious Disease"/>
            <person name="Earl A."/>
            <person name="Xavier R."/>
            <person name="Elson C."/>
            <person name="Duck W."/>
            <person name="Walker B."/>
            <person name="Young S."/>
            <person name="Zeng Q."/>
            <person name="Gargeya S."/>
            <person name="Fitzgerald M."/>
            <person name="Haas B."/>
            <person name="Abouelleil A."/>
            <person name="Allen A.W."/>
            <person name="Alvarado L."/>
            <person name="Arachchi H.M."/>
            <person name="Berlin A.M."/>
            <person name="Chapman S.B."/>
            <person name="Gainer-Dewar J."/>
            <person name="Goldberg J."/>
            <person name="Griggs A."/>
            <person name="Gujja S."/>
            <person name="Hansen M."/>
            <person name="Howarth C."/>
            <person name="Imamovic A."/>
            <person name="Ireland A."/>
            <person name="Larimer J."/>
            <person name="McCowan C."/>
            <person name="Murphy C."/>
            <person name="Pearson M."/>
            <person name="Poon T.W."/>
            <person name="Priest M."/>
            <person name="Roberts A."/>
            <person name="Saif S."/>
            <person name="Shea T."/>
            <person name="Sisk P."/>
            <person name="Sykes S."/>
            <person name="Wortman J."/>
            <person name="Nusbaum C."/>
            <person name="Birren B."/>
        </authorList>
    </citation>
    <scope>NUCLEOTIDE SEQUENCE [LARGE SCALE GENOMIC DNA]</scope>
    <source>
        <strain evidence="1 2">G22</strain>
    </source>
</reference>
<comment type="caution">
    <text evidence="1">The sequence shown here is derived from an EMBL/GenBank/DDBJ whole genome shotgun (WGS) entry which is preliminary data.</text>
</comment>
<dbReference type="Proteomes" id="UP000019598">
    <property type="component" value="Unassembled WGS sequence"/>
</dbReference>
<evidence type="ECO:0000313" key="1">
    <source>
        <dbReference type="EMBL" id="EOS55837.1"/>
    </source>
</evidence>
<protein>
    <submittedName>
        <fullName evidence="1">Uncharacterized protein</fullName>
    </submittedName>
</protein>
<dbReference type="HOGENOM" id="CLU_2863529_0_0_9"/>
<evidence type="ECO:0000313" key="2">
    <source>
        <dbReference type="Proteomes" id="UP000019598"/>
    </source>
</evidence>